<accession>A0A5B9P7L4</accession>
<dbReference type="EMBL" id="CP042912">
    <property type="protein sequence ID" value="QEG22324.1"/>
    <property type="molecule type" value="Genomic_DNA"/>
</dbReference>
<dbReference type="PANTHER" id="PTHR43420">
    <property type="entry name" value="ACETYLTRANSFERASE"/>
    <property type="match status" value="1"/>
</dbReference>
<dbReference type="RefSeq" id="WP_075081567.1">
    <property type="nucleotide sequence ID" value="NZ_CP042912.1"/>
</dbReference>
<evidence type="ECO:0000313" key="4">
    <source>
        <dbReference type="EMBL" id="QEG22324.1"/>
    </source>
</evidence>
<dbReference type="SUPFAM" id="SSF52540">
    <property type="entry name" value="P-loop containing nucleoside triphosphate hydrolases"/>
    <property type="match status" value="1"/>
</dbReference>
<organism evidence="4 5">
    <name type="scientific">Mariniblastus fucicola</name>
    <dbReference type="NCBI Taxonomy" id="980251"/>
    <lineage>
        <taxon>Bacteria</taxon>
        <taxon>Pseudomonadati</taxon>
        <taxon>Planctomycetota</taxon>
        <taxon>Planctomycetia</taxon>
        <taxon>Pirellulales</taxon>
        <taxon>Pirellulaceae</taxon>
        <taxon>Mariniblastus</taxon>
    </lineage>
</organism>
<dbReference type="KEGG" id="mff:MFFC18_22040"/>
<dbReference type="Gene3D" id="3.40.50.300">
    <property type="entry name" value="P-loop containing nucleotide triphosphate hydrolases"/>
    <property type="match status" value="1"/>
</dbReference>
<dbReference type="Pfam" id="PF00685">
    <property type="entry name" value="Sulfotransfer_1"/>
    <property type="match status" value="1"/>
</dbReference>
<dbReference type="GO" id="GO:0016747">
    <property type="term" value="F:acyltransferase activity, transferring groups other than amino-acyl groups"/>
    <property type="evidence" value="ECO:0007669"/>
    <property type="project" value="InterPro"/>
</dbReference>
<dbReference type="InterPro" id="IPR000863">
    <property type="entry name" value="Sulfotransferase_dom"/>
</dbReference>
<dbReference type="PROSITE" id="PS51186">
    <property type="entry name" value="GNAT"/>
    <property type="match status" value="1"/>
</dbReference>
<evidence type="ECO:0000256" key="1">
    <source>
        <dbReference type="ARBA" id="ARBA00022679"/>
    </source>
</evidence>
<sequence length="423" mass="47855">MIRQAKSALKHAGGLLKLRSDDVWLASYPRSGNTRLRMLLGQAQLLSTGSEERCIPGNVEDIMPVWGFSNLNNFDYSPRFVKTHRIYMPIMSRPQRAVFVLRDPRETIASSYRMFCSRNNVESPEFTVFLQHYRHGLPGWIRMHQTWMPRATSVVHYRDLMFDAATTTLKMCQELGVDYSAEIIAKAAELTDQKNAANAEKKSGLRDAQRFDGTFQAVGPGNYTYAAELFDETHLEYVNKQLSNAGIELDQLSGSRSDSYKARIDIQFADCRNIDKQQVIHLFRNSNVPQVTKTFRAFDLSSDQASRIADYNGEDSYFLAFADGQPAGFGMLRGWDEGFAIPSLGVFVAPDFQGKGIGSRLMNHLTNVASERGCERIRLTVDRINKRAVALYEAQSYEIDPDQSDSGRFVMYRNLPSTVGRKT</sequence>
<dbReference type="AlphaFoldDB" id="A0A5B9P7L4"/>
<keyword evidence="1 4" id="KW-0808">Transferase</keyword>
<evidence type="ECO:0000313" key="5">
    <source>
        <dbReference type="Proteomes" id="UP000322214"/>
    </source>
</evidence>
<protein>
    <submittedName>
        <fullName evidence="4">Putative acetyltransferase</fullName>
    </submittedName>
</protein>
<dbReference type="STRING" id="980251.GCA_001642875_00103"/>
<proteinExistence type="predicted"/>
<keyword evidence="5" id="KW-1185">Reference proteome</keyword>
<dbReference type="Gene3D" id="3.40.630.30">
    <property type="match status" value="1"/>
</dbReference>
<feature type="domain" description="N-acetyltransferase" evidence="3">
    <location>
        <begin position="266"/>
        <end position="416"/>
    </location>
</feature>
<evidence type="ECO:0000259" key="3">
    <source>
        <dbReference type="PROSITE" id="PS51186"/>
    </source>
</evidence>
<reference evidence="4 5" key="1">
    <citation type="submission" date="2019-08" db="EMBL/GenBank/DDBJ databases">
        <title>Deep-cultivation of Planctomycetes and their phenomic and genomic characterization uncovers novel biology.</title>
        <authorList>
            <person name="Wiegand S."/>
            <person name="Jogler M."/>
            <person name="Boedeker C."/>
            <person name="Pinto D."/>
            <person name="Vollmers J."/>
            <person name="Rivas-Marin E."/>
            <person name="Kohn T."/>
            <person name="Peeters S.H."/>
            <person name="Heuer A."/>
            <person name="Rast P."/>
            <person name="Oberbeckmann S."/>
            <person name="Bunk B."/>
            <person name="Jeske O."/>
            <person name="Meyerdierks A."/>
            <person name="Storesund J.E."/>
            <person name="Kallscheuer N."/>
            <person name="Luecker S."/>
            <person name="Lage O.M."/>
            <person name="Pohl T."/>
            <person name="Merkel B.J."/>
            <person name="Hornburger P."/>
            <person name="Mueller R.-W."/>
            <person name="Bruemmer F."/>
            <person name="Labrenz M."/>
            <person name="Spormann A.M."/>
            <person name="Op den Camp H."/>
            <person name="Overmann J."/>
            <person name="Amann R."/>
            <person name="Jetten M.S.M."/>
            <person name="Mascher T."/>
            <person name="Medema M.H."/>
            <person name="Devos D.P."/>
            <person name="Kaster A.-K."/>
            <person name="Ovreas L."/>
            <person name="Rohde M."/>
            <person name="Galperin M.Y."/>
            <person name="Jogler C."/>
        </authorList>
    </citation>
    <scope>NUCLEOTIDE SEQUENCE [LARGE SCALE GENOMIC DNA]</scope>
    <source>
        <strain evidence="4 5">FC18</strain>
    </source>
</reference>
<dbReference type="InterPro" id="IPR027417">
    <property type="entry name" value="P-loop_NTPase"/>
</dbReference>
<dbReference type="InterPro" id="IPR050680">
    <property type="entry name" value="YpeA/RimI_acetyltransf"/>
</dbReference>
<dbReference type="Proteomes" id="UP000322214">
    <property type="component" value="Chromosome"/>
</dbReference>
<dbReference type="PANTHER" id="PTHR43420:SF47">
    <property type="entry name" value="N-ACETYLTRANSFERASE DOMAIN-CONTAINING PROTEIN"/>
    <property type="match status" value="1"/>
</dbReference>
<gene>
    <name evidence="4" type="ORF">MFFC18_22040</name>
</gene>
<dbReference type="SUPFAM" id="SSF55729">
    <property type="entry name" value="Acyl-CoA N-acyltransferases (Nat)"/>
    <property type="match status" value="1"/>
</dbReference>
<dbReference type="Pfam" id="PF00583">
    <property type="entry name" value="Acetyltransf_1"/>
    <property type="match status" value="1"/>
</dbReference>
<dbReference type="GO" id="GO:0008146">
    <property type="term" value="F:sulfotransferase activity"/>
    <property type="evidence" value="ECO:0007669"/>
    <property type="project" value="InterPro"/>
</dbReference>
<keyword evidence="2" id="KW-0012">Acyltransferase</keyword>
<name>A0A5B9P7L4_9BACT</name>
<dbReference type="InterPro" id="IPR016181">
    <property type="entry name" value="Acyl_CoA_acyltransferase"/>
</dbReference>
<dbReference type="InterPro" id="IPR000182">
    <property type="entry name" value="GNAT_dom"/>
</dbReference>
<dbReference type="CDD" id="cd04301">
    <property type="entry name" value="NAT_SF"/>
    <property type="match status" value="1"/>
</dbReference>
<evidence type="ECO:0000256" key="2">
    <source>
        <dbReference type="ARBA" id="ARBA00023315"/>
    </source>
</evidence>